<keyword evidence="4" id="KW-1185">Reference proteome</keyword>
<name>A0A7Y0BSP8_9SPHN</name>
<dbReference type="InterPro" id="IPR003399">
    <property type="entry name" value="Mce/MlaD"/>
</dbReference>
<evidence type="ECO:0000313" key="3">
    <source>
        <dbReference type="EMBL" id="NML95834.1"/>
    </source>
</evidence>
<sequence length="312" mass="33318">METRSNNIWVGAVTLLLLAGFAALAIWIARINQGAQNEYDIFFKQSVDGLAKGSEVSFSGVPSGQVKDIELWERDPSLVRVRIKVDSKVPILQGTTASLQGSFTGVTTIQLQGAMKGASPIVEPGPEGAPVIPTKRSGLGELLANAPLLLERLATLTERLTMVLSDKNQKSIENILAHTDKLTGNLADASPDVKRTLAELQATLRQANYTLAAFEKVAGSADSMLNDEGNGIAKQLRTTLQSVQGAADALQATAKDARPGVQQLNERTLPAAEAAIRELQATTRSLREVTDRINDRGVSSIVGSPKLPDYKP</sequence>
<dbReference type="Pfam" id="PF02470">
    <property type="entry name" value="MlaD"/>
    <property type="match status" value="1"/>
</dbReference>
<keyword evidence="1" id="KW-0175">Coiled coil</keyword>
<reference evidence="3 4" key="1">
    <citation type="submission" date="2020-04" db="EMBL/GenBank/DDBJ databases">
        <title>Novosphingobium sp. TW-4 isolated from soil.</title>
        <authorList>
            <person name="Dahal R.H."/>
            <person name="Chaudhary D.K."/>
        </authorList>
    </citation>
    <scope>NUCLEOTIDE SEQUENCE [LARGE SCALE GENOMIC DNA]</scope>
    <source>
        <strain evidence="3 4">TW-4</strain>
    </source>
</reference>
<accession>A0A7Y0BSP8</accession>
<dbReference type="RefSeq" id="WP_169495036.1">
    <property type="nucleotide sequence ID" value="NZ_JABBGM010000013.1"/>
</dbReference>
<dbReference type="AlphaFoldDB" id="A0A7Y0BSP8"/>
<evidence type="ECO:0000313" key="4">
    <source>
        <dbReference type="Proteomes" id="UP000583556"/>
    </source>
</evidence>
<organism evidence="3 4">
    <name type="scientific">Novosphingobium olei</name>
    <dbReference type="NCBI Taxonomy" id="2728851"/>
    <lineage>
        <taxon>Bacteria</taxon>
        <taxon>Pseudomonadati</taxon>
        <taxon>Pseudomonadota</taxon>
        <taxon>Alphaproteobacteria</taxon>
        <taxon>Sphingomonadales</taxon>
        <taxon>Sphingomonadaceae</taxon>
        <taxon>Novosphingobium</taxon>
    </lineage>
</organism>
<dbReference type="PANTHER" id="PTHR36698">
    <property type="entry name" value="BLL5892 PROTEIN"/>
    <property type="match status" value="1"/>
</dbReference>
<comment type="caution">
    <text evidence="3">The sequence shown here is derived from an EMBL/GenBank/DDBJ whole genome shotgun (WGS) entry which is preliminary data.</text>
</comment>
<dbReference type="PANTHER" id="PTHR36698:SF2">
    <property type="entry name" value="MCE_MLAD DOMAIN-CONTAINING PROTEIN"/>
    <property type="match status" value="1"/>
</dbReference>
<gene>
    <name evidence="3" type="ORF">HHL27_19345</name>
</gene>
<evidence type="ECO:0000256" key="1">
    <source>
        <dbReference type="SAM" id="Coils"/>
    </source>
</evidence>
<dbReference type="Proteomes" id="UP000583556">
    <property type="component" value="Unassembled WGS sequence"/>
</dbReference>
<feature type="coiled-coil region" evidence="1">
    <location>
        <begin position="197"/>
        <end position="292"/>
    </location>
</feature>
<protein>
    <submittedName>
        <fullName evidence="3">MCE family protein</fullName>
    </submittedName>
</protein>
<evidence type="ECO:0000259" key="2">
    <source>
        <dbReference type="Pfam" id="PF02470"/>
    </source>
</evidence>
<dbReference type="EMBL" id="JABBGM010000013">
    <property type="protein sequence ID" value="NML95834.1"/>
    <property type="molecule type" value="Genomic_DNA"/>
</dbReference>
<feature type="domain" description="Mce/MlaD" evidence="2">
    <location>
        <begin position="42"/>
        <end position="112"/>
    </location>
</feature>
<proteinExistence type="predicted"/>